<proteinExistence type="predicted"/>
<evidence type="ECO:0000313" key="2">
    <source>
        <dbReference type="Proteomes" id="UP000294933"/>
    </source>
</evidence>
<keyword evidence="2" id="KW-1185">Reference proteome</keyword>
<reference evidence="1 2" key="1">
    <citation type="submission" date="2018-06" db="EMBL/GenBank/DDBJ databases">
        <title>A transcriptomic atlas of mushroom development highlights an independent origin of complex multicellularity.</title>
        <authorList>
            <consortium name="DOE Joint Genome Institute"/>
            <person name="Krizsan K."/>
            <person name="Almasi E."/>
            <person name="Merenyi Z."/>
            <person name="Sahu N."/>
            <person name="Viragh M."/>
            <person name="Koszo T."/>
            <person name="Mondo S."/>
            <person name="Kiss B."/>
            <person name="Balint B."/>
            <person name="Kues U."/>
            <person name="Barry K."/>
            <person name="Hegedus J.C."/>
            <person name="Henrissat B."/>
            <person name="Johnson J."/>
            <person name="Lipzen A."/>
            <person name="Ohm R."/>
            <person name="Nagy I."/>
            <person name="Pangilinan J."/>
            <person name="Yan J."/>
            <person name="Xiong Y."/>
            <person name="Grigoriev I.V."/>
            <person name="Hibbett D.S."/>
            <person name="Nagy L.G."/>
        </authorList>
    </citation>
    <scope>NUCLEOTIDE SEQUENCE [LARGE SCALE GENOMIC DNA]</scope>
    <source>
        <strain evidence="1 2">SZMC22713</strain>
    </source>
</reference>
<dbReference type="InterPro" id="IPR032675">
    <property type="entry name" value="LRR_dom_sf"/>
</dbReference>
<name>A0A4Y7PMR5_9AGAM</name>
<dbReference type="VEuPathDB" id="FungiDB:BD410DRAFT_832162"/>
<dbReference type="Proteomes" id="UP000294933">
    <property type="component" value="Unassembled WGS sequence"/>
</dbReference>
<gene>
    <name evidence="1" type="ORF">BD410DRAFT_832162</name>
</gene>
<accession>A0A4Y7PMR5</accession>
<evidence type="ECO:0000313" key="1">
    <source>
        <dbReference type="EMBL" id="TDL16281.1"/>
    </source>
</evidence>
<evidence type="ECO:0008006" key="3">
    <source>
        <dbReference type="Google" id="ProtNLM"/>
    </source>
</evidence>
<organism evidence="1 2">
    <name type="scientific">Rickenella mellea</name>
    <dbReference type="NCBI Taxonomy" id="50990"/>
    <lineage>
        <taxon>Eukaryota</taxon>
        <taxon>Fungi</taxon>
        <taxon>Dikarya</taxon>
        <taxon>Basidiomycota</taxon>
        <taxon>Agaricomycotina</taxon>
        <taxon>Agaricomycetes</taxon>
        <taxon>Hymenochaetales</taxon>
        <taxon>Rickenellaceae</taxon>
        <taxon>Rickenella</taxon>
    </lineage>
</organism>
<dbReference type="Gene3D" id="3.80.10.10">
    <property type="entry name" value="Ribonuclease Inhibitor"/>
    <property type="match status" value="1"/>
</dbReference>
<protein>
    <recommendedName>
        <fullName evidence="3">F-box domain-containing protein</fullName>
    </recommendedName>
</protein>
<sequence length="284" mass="32309">MATSTPRLWSQIAITESLHSQSEFVHTLALWLYRSGDCGFSFTLSNCPAELHENNHTFDAIMDVLLDNCGVWRDVHLNVRQKHMVKLLSAIPSRTPKIRKLAIWGVGDRRAISGTRLFSVPLISLTHLSIVHVATLFSSRSDGLLMENLRSLHLRLADQSDLIECLSRSPRLEELSARFEFSTQKLQPIHDHVNVCLAHLHYLDLSLDVHTWDQGRRGPFEHFDFPALKTLRRKPQPPPLGPLHRLRLLLQDLFAKLGDKWAFQYGISVFLESPPESNPSGSPH</sequence>
<dbReference type="SUPFAM" id="SSF52047">
    <property type="entry name" value="RNI-like"/>
    <property type="match status" value="1"/>
</dbReference>
<dbReference type="EMBL" id="ML170247">
    <property type="protein sequence ID" value="TDL16281.1"/>
    <property type="molecule type" value="Genomic_DNA"/>
</dbReference>
<dbReference type="AlphaFoldDB" id="A0A4Y7PMR5"/>